<dbReference type="EMBL" id="JBEDNQ010000020">
    <property type="protein sequence ID" value="MEQ3555027.1"/>
    <property type="molecule type" value="Genomic_DNA"/>
</dbReference>
<dbReference type="RefSeq" id="WP_349302097.1">
    <property type="nucleotide sequence ID" value="NZ_JBEDNQ010000020.1"/>
</dbReference>
<keyword evidence="4" id="KW-1185">Reference proteome</keyword>
<reference evidence="3 4" key="1">
    <citation type="submission" date="2024-03" db="EMBL/GenBank/DDBJ databases">
        <title>Draft genome sequence of Pseudonocardia nematodicida JCM 31783.</title>
        <authorList>
            <person name="Butdee W."/>
            <person name="Duangmal K."/>
        </authorList>
    </citation>
    <scope>NUCLEOTIDE SEQUENCE [LARGE SCALE GENOMIC DNA]</scope>
    <source>
        <strain evidence="3 4">JCM 31783</strain>
    </source>
</reference>
<name>A0ABV1KKP4_9PSEU</name>
<evidence type="ECO:0000313" key="3">
    <source>
        <dbReference type="EMBL" id="MEQ3555027.1"/>
    </source>
</evidence>
<evidence type="ECO:0000313" key="4">
    <source>
        <dbReference type="Proteomes" id="UP001494902"/>
    </source>
</evidence>
<keyword evidence="2" id="KW-1133">Transmembrane helix</keyword>
<organism evidence="3 4">
    <name type="scientific">Pseudonocardia nematodicida</name>
    <dbReference type="NCBI Taxonomy" id="1206997"/>
    <lineage>
        <taxon>Bacteria</taxon>
        <taxon>Bacillati</taxon>
        <taxon>Actinomycetota</taxon>
        <taxon>Actinomycetes</taxon>
        <taxon>Pseudonocardiales</taxon>
        <taxon>Pseudonocardiaceae</taxon>
        <taxon>Pseudonocardia</taxon>
    </lineage>
</organism>
<comment type="caution">
    <text evidence="3">The sequence shown here is derived from an EMBL/GenBank/DDBJ whole genome shotgun (WGS) entry which is preliminary data.</text>
</comment>
<dbReference type="Proteomes" id="UP001494902">
    <property type="component" value="Unassembled WGS sequence"/>
</dbReference>
<feature type="compositionally biased region" description="Basic and acidic residues" evidence="1">
    <location>
        <begin position="20"/>
        <end position="30"/>
    </location>
</feature>
<sequence length="256" mass="25119">MISPGRTSPDRRPGASPQPRPDEPARPVDRYRRPALAAAVVVLLVAGTVAALTARGTGTADPAAGADAAPAASEAFALTPPGGWTAATTQAPPLDVFGVPFTRLAEAPPFVAGQCPTEAAPRGVAAAALVAVPDGTTVEDAAQAFARGAGESAYAGANPQVAVGAPVPRPGAEDAEQGIWIEATVRTDGTAEGVTGCRATDGSVGVLAVPRTEAQDGSTGVAMLVVAADVGGGPGDALPREDLTDLATSAVPPPAD</sequence>
<feature type="region of interest" description="Disordered" evidence="1">
    <location>
        <begin position="231"/>
        <end position="256"/>
    </location>
</feature>
<evidence type="ECO:0000256" key="2">
    <source>
        <dbReference type="SAM" id="Phobius"/>
    </source>
</evidence>
<feature type="transmembrane region" description="Helical" evidence="2">
    <location>
        <begin position="35"/>
        <end position="54"/>
    </location>
</feature>
<proteinExistence type="predicted"/>
<evidence type="ECO:0000256" key="1">
    <source>
        <dbReference type="SAM" id="MobiDB-lite"/>
    </source>
</evidence>
<accession>A0ABV1KKP4</accession>
<keyword evidence="2" id="KW-0472">Membrane</keyword>
<feature type="region of interest" description="Disordered" evidence="1">
    <location>
        <begin position="1"/>
        <end position="30"/>
    </location>
</feature>
<gene>
    <name evidence="3" type="ORF">WIS52_31570</name>
</gene>
<keyword evidence="2" id="KW-0812">Transmembrane</keyword>
<protein>
    <submittedName>
        <fullName evidence="3">Uncharacterized protein</fullName>
    </submittedName>
</protein>